<dbReference type="InParanoid" id="G3PXI5"/>
<comment type="subcellular location">
    <subcellularLocation>
        <location evidence="1">Membrane</location>
        <topology evidence="1">Peripheral membrane protein</topology>
    </subcellularLocation>
</comment>
<evidence type="ECO:0000313" key="6">
    <source>
        <dbReference type="Ensembl" id="ENSGACP00000022324.1"/>
    </source>
</evidence>
<sequence>SHVKQHRDPLCDDEHFQALQEENTDLHQNLLQTVVCIESLEAELQRTRDELGHVKEKYKSLLETHTGTKQTNNRLGEHLHIASESLTSERKYLQNRVSQLSSELEDAHQTIAALENINVPCLMKELLEKHFDSTNAMQKILATSAPIGHSATSTKADAQCHAPKEEEASRDWRTRSEAGPQRVTAFIPFKQVAPTAASDGPLHGQHESSHSPPFSVADISTAIYQKMAASYAAR</sequence>
<feature type="compositionally biased region" description="Basic and acidic residues" evidence="5">
    <location>
        <begin position="162"/>
        <end position="176"/>
    </location>
</feature>
<dbReference type="OMA" id="GQHESTH"/>
<feature type="region of interest" description="Disordered" evidence="5">
    <location>
        <begin position="195"/>
        <end position="214"/>
    </location>
</feature>
<dbReference type="PANTHER" id="PTHR28664:SF3">
    <property type="entry name" value="TIGHT JUNCTION-ASSOCIATED PROTEIN 1"/>
    <property type="match status" value="1"/>
</dbReference>
<dbReference type="Bgee" id="ENSGACG00000016902">
    <property type="expression patterns" value="Expressed in camera-type eye"/>
</dbReference>
<dbReference type="GO" id="GO:0007030">
    <property type="term" value="P:Golgi organization"/>
    <property type="evidence" value="ECO:0007669"/>
    <property type="project" value="TreeGrafter"/>
</dbReference>
<evidence type="ECO:0000256" key="1">
    <source>
        <dbReference type="ARBA" id="ARBA00004170"/>
    </source>
</evidence>
<proteinExistence type="predicted"/>
<evidence type="ECO:0000256" key="4">
    <source>
        <dbReference type="SAM" id="Coils"/>
    </source>
</evidence>
<dbReference type="AlphaFoldDB" id="G3PXI5"/>
<accession>G3PXI5</accession>
<name>G3PXI5_GASAC</name>
<dbReference type="Ensembl" id="ENSGACT00000022366.1">
    <property type="protein sequence ID" value="ENSGACP00000022324.1"/>
    <property type="gene ID" value="ENSGACG00000016902.1"/>
</dbReference>
<evidence type="ECO:0000256" key="2">
    <source>
        <dbReference type="ARBA" id="ARBA00022553"/>
    </source>
</evidence>
<feature type="region of interest" description="Disordered" evidence="5">
    <location>
        <begin position="153"/>
        <end position="177"/>
    </location>
</feature>
<protein>
    <submittedName>
        <fullName evidence="6">Uncharacterized protein</fullName>
    </submittedName>
</protein>
<dbReference type="GO" id="GO:0005802">
    <property type="term" value="C:trans-Golgi network"/>
    <property type="evidence" value="ECO:0007669"/>
    <property type="project" value="TreeGrafter"/>
</dbReference>
<feature type="coiled-coil region" evidence="4">
    <location>
        <begin position="37"/>
        <end position="64"/>
    </location>
</feature>
<dbReference type="PANTHER" id="PTHR28664">
    <property type="entry name" value="TIGHT JUNCTION-ASSOCIATED PROTEIN 1"/>
    <property type="match status" value="1"/>
</dbReference>
<keyword evidence="4" id="KW-0175">Coiled coil</keyword>
<keyword evidence="2" id="KW-0597">Phosphoprotein</keyword>
<evidence type="ECO:0000256" key="5">
    <source>
        <dbReference type="SAM" id="MobiDB-lite"/>
    </source>
</evidence>
<dbReference type="GO" id="GO:0016020">
    <property type="term" value="C:membrane"/>
    <property type="evidence" value="ECO:0007669"/>
    <property type="project" value="UniProtKB-SubCell"/>
</dbReference>
<feature type="coiled-coil region" evidence="4">
    <location>
        <begin position="90"/>
        <end position="117"/>
    </location>
</feature>
<dbReference type="InterPro" id="IPR043441">
    <property type="entry name" value="Tjap1/BEGAIN"/>
</dbReference>
<reference evidence="6" key="1">
    <citation type="submission" date="2006-01" db="EMBL/GenBank/DDBJ databases">
        <authorList>
            <person name="Lindblad-Toh K."/>
            <person name="Mauceli E."/>
            <person name="Grabherr M."/>
            <person name="Chang J.L."/>
            <person name="Lander E.S."/>
        </authorList>
    </citation>
    <scope>NUCLEOTIDE SEQUENCE [LARGE SCALE GENOMIC DNA]</scope>
</reference>
<keyword evidence="3" id="KW-0472">Membrane</keyword>
<organism evidence="6">
    <name type="scientific">Gasterosteus aculeatus</name>
    <name type="common">Three-spined stickleback</name>
    <dbReference type="NCBI Taxonomy" id="69293"/>
    <lineage>
        <taxon>Eukaryota</taxon>
        <taxon>Metazoa</taxon>
        <taxon>Chordata</taxon>
        <taxon>Craniata</taxon>
        <taxon>Vertebrata</taxon>
        <taxon>Euteleostomi</taxon>
        <taxon>Actinopterygii</taxon>
        <taxon>Neopterygii</taxon>
        <taxon>Teleostei</taxon>
        <taxon>Neoteleostei</taxon>
        <taxon>Acanthomorphata</taxon>
        <taxon>Eupercaria</taxon>
        <taxon>Perciformes</taxon>
        <taxon>Cottioidei</taxon>
        <taxon>Gasterosteales</taxon>
        <taxon>Gasterosteidae</taxon>
        <taxon>Gasterosteus</taxon>
    </lineage>
</organism>
<reference evidence="6" key="2">
    <citation type="submission" date="2024-04" db="UniProtKB">
        <authorList>
            <consortium name="Ensembl"/>
        </authorList>
    </citation>
    <scope>IDENTIFICATION</scope>
</reference>
<evidence type="ECO:0000256" key="3">
    <source>
        <dbReference type="ARBA" id="ARBA00023136"/>
    </source>
</evidence>